<evidence type="ECO:0000256" key="16">
    <source>
        <dbReference type="SAM" id="MobiDB-lite"/>
    </source>
</evidence>
<dbReference type="InterPro" id="IPR050186">
    <property type="entry name" value="TPT_transporter"/>
</dbReference>
<feature type="transmembrane region" description="Helical" evidence="14">
    <location>
        <begin position="515"/>
        <end position="534"/>
    </location>
</feature>
<organism evidence="17 18">
    <name type="scientific">Thanatephorus cucumeris (strain AG1-IA)</name>
    <name type="common">Rice sheath blight fungus</name>
    <name type="synonym">Rhizoctonia solani</name>
    <dbReference type="NCBI Taxonomy" id="983506"/>
    <lineage>
        <taxon>Eukaryota</taxon>
        <taxon>Fungi</taxon>
        <taxon>Dikarya</taxon>
        <taxon>Basidiomycota</taxon>
        <taxon>Agaricomycotina</taxon>
        <taxon>Agaricomycetes</taxon>
        <taxon>Cantharellales</taxon>
        <taxon>Ceratobasidiaceae</taxon>
        <taxon>Rhizoctonia</taxon>
        <taxon>Rhizoctonia solani AG-1</taxon>
    </lineage>
</organism>
<evidence type="ECO:0000256" key="14">
    <source>
        <dbReference type="RuleBase" id="RU367097"/>
    </source>
</evidence>
<comment type="subcellular location">
    <subcellularLocation>
        <location evidence="3">Chromosome</location>
        <location evidence="3">Centromere</location>
        <location evidence="3">Kinetochore</location>
    </subcellularLocation>
    <subcellularLocation>
        <location evidence="14">Golgi apparatus membrane</location>
        <topology evidence="14">Multi-pass membrane protein</topology>
    </subcellularLocation>
    <subcellularLocation>
        <location evidence="14">Cytoplasmic vesicle membrane</location>
        <topology evidence="14">Multi-pass membrane protein</topology>
    </subcellularLocation>
    <subcellularLocation>
        <location evidence="14">Endoplasmic reticulum membrane</location>
        <topology evidence="14">Multi-pass membrane protein</topology>
    </subcellularLocation>
    <subcellularLocation>
        <location evidence="2">Membrane</location>
        <topology evidence="2">Multi-pass membrane protein</topology>
    </subcellularLocation>
    <subcellularLocation>
        <location evidence="1">Nucleus</location>
    </subcellularLocation>
</comment>
<accession>L8X3K7</accession>
<keyword evidence="8" id="KW-0995">Kinetochore</keyword>
<dbReference type="Pfam" id="PF03980">
    <property type="entry name" value="Nnf1"/>
    <property type="match status" value="1"/>
</dbReference>
<evidence type="ECO:0000256" key="2">
    <source>
        <dbReference type="ARBA" id="ARBA00004141"/>
    </source>
</evidence>
<dbReference type="EMBL" id="AFRT01000524">
    <property type="protein sequence ID" value="ELU43618.1"/>
    <property type="molecule type" value="Genomic_DNA"/>
</dbReference>
<dbReference type="PANTHER" id="PTHR11132">
    <property type="entry name" value="SOLUTE CARRIER FAMILY 35"/>
    <property type="match status" value="1"/>
</dbReference>
<evidence type="ECO:0000256" key="6">
    <source>
        <dbReference type="ARBA" id="ARBA00022692"/>
    </source>
</evidence>
<keyword evidence="18" id="KW-1185">Reference proteome</keyword>
<gene>
    <name evidence="17" type="ORF">AG1IA_02361</name>
</gene>
<comment type="function">
    <text evidence="14">Involved in the import of GDP-mannose from the cytoplasm into the Golgi lumen.</text>
</comment>
<keyword evidence="9 14" id="KW-1133">Transmembrane helix</keyword>
<dbReference type="Proteomes" id="UP000011668">
    <property type="component" value="Unassembled WGS sequence"/>
</dbReference>
<evidence type="ECO:0000256" key="12">
    <source>
        <dbReference type="ARBA" id="ARBA00023306"/>
    </source>
</evidence>
<comment type="subunit">
    <text evidence="14">Homooligomer.</text>
</comment>
<keyword evidence="12" id="KW-0131">Cell cycle</keyword>
<keyword evidence="14" id="KW-0256">Endoplasmic reticulum</keyword>
<dbReference type="OrthoDB" id="417037at2759"/>
<evidence type="ECO:0000313" key="18">
    <source>
        <dbReference type="Proteomes" id="UP000011668"/>
    </source>
</evidence>
<dbReference type="GO" id="GO:0000444">
    <property type="term" value="C:MIS12/MIND type complex"/>
    <property type="evidence" value="ECO:0007669"/>
    <property type="project" value="InterPro"/>
</dbReference>
<evidence type="ECO:0000256" key="8">
    <source>
        <dbReference type="ARBA" id="ARBA00022838"/>
    </source>
</evidence>
<evidence type="ECO:0000256" key="3">
    <source>
        <dbReference type="ARBA" id="ARBA00004629"/>
    </source>
</evidence>
<evidence type="ECO:0000256" key="7">
    <source>
        <dbReference type="ARBA" id="ARBA00022776"/>
    </source>
</evidence>
<evidence type="ECO:0000313" key="17">
    <source>
        <dbReference type="EMBL" id="ELU43618.1"/>
    </source>
</evidence>
<evidence type="ECO:0000256" key="4">
    <source>
        <dbReference type="ARBA" id="ARBA00022454"/>
    </source>
</evidence>
<comment type="similarity">
    <text evidence="14">Belongs to the TPT transporter family. SLC35D subfamily.</text>
</comment>
<keyword evidence="11" id="KW-0539">Nucleus</keyword>
<keyword evidence="14" id="KW-0333">Golgi apparatus</keyword>
<dbReference type="GO" id="GO:0030659">
    <property type="term" value="C:cytoplasmic vesicle membrane"/>
    <property type="evidence" value="ECO:0007669"/>
    <property type="project" value="UniProtKB-SubCell"/>
</dbReference>
<evidence type="ECO:0000256" key="13">
    <source>
        <dbReference type="ARBA" id="ARBA00023328"/>
    </source>
</evidence>
<feature type="transmembrane region" description="Helical" evidence="14">
    <location>
        <begin position="459"/>
        <end position="482"/>
    </location>
</feature>
<evidence type="ECO:0000256" key="9">
    <source>
        <dbReference type="ARBA" id="ARBA00022989"/>
    </source>
</evidence>
<sequence length="589" mass="65226">MDLGSIRDVFPNMGERRGKCCGRNSNADIEVHERYLSGRLIVVSAGRWLLIYCIQKESSELLRLYEARAAIDALDEAIVEAKKRQVEEDNGNHKDEWKPDIDPRTAVRARVMPVLEKEQAELQKELDELEEQNRKYIARIQRNRAEYRAIDQEIKSRLNTVEQVYKIINSMDNEELQQWMLAADEAGTTTRPSLGFRDRGQLVRTNLALDLAQMPSSPTQKSPSDGSGRYSSAPKDDVVELRKDLANKPDAEGWGVSAPPILCYCVASILMTVTNKFVLSGASFNMNFAFLAIQSITGVSCVVLAKKLGLINFRDFDKQDAKTWFPISFALVLVIYTGSKSLVSSGPQLDAIIAAWSDITTAFQNSFPEYAASPIFQIDPSKAHKNLANTGTGYLWMGFNCITTATYVSMDLDVKLWWSTVLRYLLGINDEEEDQVYWIQGLGYNKNMDANFPPATRNVLLSLMAMSGAAAVFISYTTAWCVRVTSSTTYSMVGALNKLPVAASGMIFFGDPVNFSSVSAITIGFVAGVVYAIAKNNQAKAEKKAGPGSVESLPITNDLADFSLGEIRGAFLNQNNAQRERSAHRQLTG</sequence>
<dbReference type="GO" id="GO:0000139">
    <property type="term" value="C:Golgi membrane"/>
    <property type="evidence" value="ECO:0007669"/>
    <property type="project" value="UniProtKB-SubCell"/>
</dbReference>
<reference evidence="17 18" key="1">
    <citation type="journal article" date="2013" name="Nat. Commun.">
        <title>The evolution and pathogenic mechanisms of the rice sheath blight pathogen.</title>
        <authorList>
            <person name="Zheng A."/>
            <person name="Lin R."/>
            <person name="Xu L."/>
            <person name="Qin P."/>
            <person name="Tang C."/>
            <person name="Ai P."/>
            <person name="Zhang D."/>
            <person name="Liu Y."/>
            <person name="Sun Z."/>
            <person name="Feng H."/>
            <person name="Wang Y."/>
            <person name="Chen Y."/>
            <person name="Liang X."/>
            <person name="Fu R."/>
            <person name="Li Q."/>
            <person name="Zhang J."/>
            <person name="Yu X."/>
            <person name="Xie Z."/>
            <person name="Ding L."/>
            <person name="Guan P."/>
            <person name="Tang J."/>
            <person name="Liang Y."/>
            <person name="Wang S."/>
            <person name="Deng Q."/>
            <person name="Li S."/>
            <person name="Zhu J."/>
            <person name="Wang L."/>
            <person name="Liu H."/>
            <person name="Li P."/>
        </authorList>
    </citation>
    <scope>NUCLEOTIDE SEQUENCE [LARGE SCALE GENOMIC DNA]</scope>
    <source>
        <strain evidence="18">AG-1 IA</strain>
    </source>
</reference>
<dbReference type="InterPro" id="IPR007128">
    <property type="entry name" value="PMF1/Nnf1"/>
</dbReference>
<dbReference type="STRING" id="983506.L8X3K7"/>
<dbReference type="GO" id="GO:0005789">
    <property type="term" value="C:endoplasmic reticulum membrane"/>
    <property type="evidence" value="ECO:0007669"/>
    <property type="project" value="UniProtKB-SubCell"/>
</dbReference>
<comment type="caution">
    <text evidence="17">The sequence shown here is derived from an EMBL/GenBank/DDBJ whole genome shotgun (WGS) entry which is preliminary data.</text>
</comment>
<evidence type="ECO:0000256" key="11">
    <source>
        <dbReference type="ARBA" id="ARBA00023242"/>
    </source>
</evidence>
<dbReference type="GO" id="GO:0051301">
    <property type="term" value="P:cell division"/>
    <property type="evidence" value="ECO:0007669"/>
    <property type="project" value="UniProtKB-KW"/>
</dbReference>
<feature type="compositionally biased region" description="Polar residues" evidence="16">
    <location>
        <begin position="214"/>
        <end position="225"/>
    </location>
</feature>
<evidence type="ECO:0000256" key="5">
    <source>
        <dbReference type="ARBA" id="ARBA00022618"/>
    </source>
</evidence>
<keyword evidence="13" id="KW-0137">Centromere</keyword>
<evidence type="ECO:0000256" key="15">
    <source>
        <dbReference type="SAM" id="Coils"/>
    </source>
</evidence>
<keyword evidence="5" id="KW-0132">Cell division</keyword>
<keyword evidence="10 14" id="KW-0472">Membrane</keyword>
<keyword evidence="14" id="KW-0968">Cytoplasmic vesicle</keyword>
<evidence type="ECO:0000256" key="1">
    <source>
        <dbReference type="ARBA" id="ARBA00004123"/>
    </source>
</evidence>
<dbReference type="HOGENOM" id="CLU_463206_0_0_1"/>
<keyword evidence="7" id="KW-0498">Mitosis</keyword>
<feature type="coiled-coil region" evidence="15">
    <location>
        <begin position="112"/>
        <end position="146"/>
    </location>
</feature>
<feature type="transmembrane region" description="Helical" evidence="14">
    <location>
        <begin position="288"/>
        <end position="309"/>
    </location>
</feature>
<protein>
    <recommendedName>
        <fullName evidence="14">GDP-mannose transporter</fullName>
        <shortName evidence="14">GMT</shortName>
    </recommendedName>
</protein>
<dbReference type="GO" id="GO:0005634">
    <property type="term" value="C:nucleus"/>
    <property type="evidence" value="ECO:0007669"/>
    <property type="project" value="UniProtKB-SubCell"/>
</dbReference>
<keyword evidence="14" id="KW-0762">Sugar transport</keyword>
<feature type="region of interest" description="Disordered" evidence="16">
    <location>
        <begin position="213"/>
        <end position="234"/>
    </location>
</feature>
<keyword evidence="14" id="KW-0813">Transport</keyword>
<keyword evidence="15" id="KW-0175">Coiled coil</keyword>
<evidence type="ECO:0000256" key="10">
    <source>
        <dbReference type="ARBA" id="ARBA00023136"/>
    </source>
</evidence>
<keyword evidence="6 14" id="KW-0812">Transmembrane</keyword>
<keyword evidence="4" id="KW-0158">Chromosome</keyword>
<dbReference type="AlphaFoldDB" id="L8X3K7"/>
<proteinExistence type="inferred from homology"/>
<dbReference type="SUPFAM" id="SSF103481">
    <property type="entry name" value="Multidrug resistance efflux transporter EmrE"/>
    <property type="match status" value="1"/>
</dbReference>
<name>L8X3K7_THACA</name>
<dbReference type="InterPro" id="IPR037185">
    <property type="entry name" value="EmrE-like"/>
</dbReference>